<feature type="DNA-binding region" description="Fork-head" evidence="6">
    <location>
        <begin position="259"/>
        <end position="357"/>
    </location>
</feature>
<reference evidence="10 11" key="1">
    <citation type="submission" date="2016-01" db="EMBL/GenBank/DDBJ databases">
        <title>Genome sequence of the yeast Holleya sinecauda.</title>
        <authorList>
            <person name="Dietrich F.S."/>
        </authorList>
    </citation>
    <scope>NUCLEOTIDE SEQUENCE [LARGE SCALE GENOMIC DNA]</scope>
    <source>
        <strain evidence="10 11">ATCC 58844</strain>
    </source>
</reference>
<evidence type="ECO:0000256" key="3">
    <source>
        <dbReference type="ARBA" id="ARBA00023125"/>
    </source>
</evidence>
<evidence type="ECO:0000256" key="1">
    <source>
        <dbReference type="ARBA" id="ARBA00004123"/>
    </source>
</evidence>
<feature type="region of interest" description="Disordered" evidence="7">
    <location>
        <begin position="553"/>
        <end position="586"/>
    </location>
</feature>
<evidence type="ECO:0000259" key="9">
    <source>
        <dbReference type="PROSITE" id="PS50039"/>
    </source>
</evidence>
<feature type="compositionally biased region" description="Low complexity" evidence="7">
    <location>
        <begin position="473"/>
        <end position="484"/>
    </location>
</feature>
<comment type="subcellular location">
    <subcellularLocation>
        <location evidence="1 6">Nucleus</location>
    </subcellularLocation>
</comment>
<dbReference type="InterPro" id="IPR036390">
    <property type="entry name" value="WH_DNA-bd_sf"/>
</dbReference>
<evidence type="ECO:0000256" key="2">
    <source>
        <dbReference type="ARBA" id="ARBA00023015"/>
    </source>
</evidence>
<dbReference type="GO" id="GO:0000978">
    <property type="term" value="F:RNA polymerase II cis-regulatory region sequence-specific DNA binding"/>
    <property type="evidence" value="ECO:0007669"/>
    <property type="project" value="TreeGrafter"/>
</dbReference>
<keyword evidence="2" id="KW-0805">Transcription regulation</keyword>
<dbReference type="OrthoDB" id="5954824at2759"/>
<dbReference type="InterPro" id="IPR036388">
    <property type="entry name" value="WH-like_DNA-bd_sf"/>
</dbReference>
<evidence type="ECO:0000256" key="7">
    <source>
        <dbReference type="SAM" id="MobiDB-lite"/>
    </source>
</evidence>
<dbReference type="PRINTS" id="PR00053">
    <property type="entry name" value="FORKHEAD"/>
</dbReference>
<dbReference type="AlphaFoldDB" id="A0A120K1S1"/>
<dbReference type="GO" id="GO:0000981">
    <property type="term" value="F:DNA-binding transcription factor activity, RNA polymerase II-specific"/>
    <property type="evidence" value="ECO:0007669"/>
    <property type="project" value="TreeGrafter"/>
</dbReference>
<evidence type="ECO:0000313" key="11">
    <source>
        <dbReference type="Proteomes" id="UP000243052"/>
    </source>
</evidence>
<dbReference type="CDD" id="cd00059">
    <property type="entry name" value="FH_FOX"/>
    <property type="match status" value="1"/>
</dbReference>
<evidence type="ECO:0000313" key="10">
    <source>
        <dbReference type="EMBL" id="AMD19679.1"/>
    </source>
</evidence>
<gene>
    <name evidence="10" type="ORF">AW171_hschr31529</name>
</gene>
<dbReference type="GO" id="GO:2000221">
    <property type="term" value="P:negative regulation of pseudohyphal growth"/>
    <property type="evidence" value="ECO:0007669"/>
    <property type="project" value="UniProtKB-ARBA"/>
</dbReference>
<dbReference type="PANTHER" id="PTHR45881">
    <property type="entry name" value="CHECKPOINT SUPPRESSOR 1-LIKE, ISOFORM A-RELATED"/>
    <property type="match status" value="1"/>
</dbReference>
<feature type="compositionally biased region" description="Polar residues" evidence="7">
    <location>
        <begin position="394"/>
        <end position="414"/>
    </location>
</feature>
<keyword evidence="11" id="KW-1185">Reference proteome</keyword>
<keyword evidence="5 6" id="KW-0539">Nucleus</keyword>
<feature type="region of interest" description="Disordered" evidence="7">
    <location>
        <begin position="382"/>
        <end position="502"/>
    </location>
</feature>
<dbReference type="GO" id="GO:0005634">
    <property type="term" value="C:nucleus"/>
    <property type="evidence" value="ECO:0007669"/>
    <property type="project" value="UniProtKB-SubCell"/>
</dbReference>
<evidence type="ECO:0000256" key="4">
    <source>
        <dbReference type="ARBA" id="ARBA00023163"/>
    </source>
</evidence>
<dbReference type="PROSITE" id="PS00658">
    <property type="entry name" value="FORK_HEAD_2"/>
    <property type="match status" value="1"/>
</dbReference>
<dbReference type="SMART" id="SM00240">
    <property type="entry name" value="FHA"/>
    <property type="match status" value="1"/>
</dbReference>
<dbReference type="Pfam" id="PF00498">
    <property type="entry name" value="FHA"/>
    <property type="match status" value="1"/>
</dbReference>
<evidence type="ECO:0000256" key="6">
    <source>
        <dbReference type="PROSITE-ProRule" id="PRU00089"/>
    </source>
</evidence>
<protein>
    <submittedName>
        <fullName evidence="10">HCL472Cp</fullName>
    </submittedName>
</protein>
<dbReference type="Proteomes" id="UP000243052">
    <property type="component" value="Chromosome iii"/>
</dbReference>
<organism evidence="10 11">
    <name type="scientific">Eremothecium sinecaudum</name>
    <dbReference type="NCBI Taxonomy" id="45286"/>
    <lineage>
        <taxon>Eukaryota</taxon>
        <taxon>Fungi</taxon>
        <taxon>Dikarya</taxon>
        <taxon>Ascomycota</taxon>
        <taxon>Saccharomycotina</taxon>
        <taxon>Saccharomycetes</taxon>
        <taxon>Saccharomycetales</taxon>
        <taxon>Saccharomycetaceae</taxon>
        <taxon>Eremothecium</taxon>
    </lineage>
</organism>
<keyword evidence="4" id="KW-0804">Transcription</keyword>
<dbReference type="SUPFAM" id="SSF46785">
    <property type="entry name" value="Winged helix' DNA-binding domain"/>
    <property type="match status" value="1"/>
</dbReference>
<evidence type="ECO:0000259" key="8">
    <source>
        <dbReference type="PROSITE" id="PS50006"/>
    </source>
</evidence>
<dbReference type="PROSITE" id="PS50039">
    <property type="entry name" value="FORK_HEAD_3"/>
    <property type="match status" value="1"/>
</dbReference>
<dbReference type="FunFam" id="1.10.10.10:FF:000030">
    <property type="entry name" value="Forkhead box protein K2"/>
    <property type="match status" value="1"/>
</dbReference>
<dbReference type="PANTHER" id="PTHR45881:SF1">
    <property type="entry name" value="FORK HEAD PROTEIN HOMOLOG 2"/>
    <property type="match status" value="1"/>
</dbReference>
<dbReference type="InterPro" id="IPR000253">
    <property type="entry name" value="FHA_dom"/>
</dbReference>
<sequence>MTYPFGSNHYQQDLINAVISVLDAPKDETTVSQVYSNEKNTATEVQAYAKISGRDWTYYVKDMFTSIGRNTSPQDQSVHIDLGPAKVVSRLHASIGFNLNTGIWELRVLGRNGAKINFHRIPSGPNTEPVPLSSGTILDIGGTQMMFILPDQGPFIDPSALSYLSPKLAAAYAQTTNNPLLQELIKSVPQPTLDVKNTNVSGMTTFKMYHSHFQQPAHYNSIDQIGNHGSMYGTIIDPGFSNSKDNSTDLSRDENKNVKPPHSYATMITQAILSSEDGELSLAGIYKYISNTYAFYRHSKSGWQNSIRHNLSLNKAFEKVPRKPGEPGKGMKWRISEDYQREFLDKWRSGRIGKVKRGSSVARQLQLHMSRYNHLPIQNSSEAGVSAKPHAGTDSVSSTSSAAYPNSNPTTSHASPARYEQSLSQENQVPSNQLRHHSSNMNMSIQSQHAISKNQKLSSRGKSTTLAQHHLQPTNSSTSLPSLSGIRGSPPPSLSVGTLSAGAPQLSPVNDSLLHSPTKRFHVSAVEAYTPDRGSQNLSRSPLQTDSNGMIVAQGQQHHQASSLSQGHHLNQNGFPPTNQSSPGVWNLLHFSSVNNTPAATRTTAAPTSNPNNSRSMSAGHGVSSAKQKTDSGGSGGEKEDTLTSSPIKKNCVDNHDTSEGIVLDVDGSKASLMKENGPTAAMPDKMENSQVATK</sequence>
<feature type="domain" description="Fork-head" evidence="9">
    <location>
        <begin position="259"/>
        <end position="357"/>
    </location>
</feature>
<dbReference type="SUPFAM" id="SSF49879">
    <property type="entry name" value="SMAD/FHA domain"/>
    <property type="match status" value="1"/>
</dbReference>
<dbReference type="Pfam" id="PF00250">
    <property type="entry name" value="Forkhead"/>
    <property type="match status" value="1"/>
</dbReference>
<dbReference type="EMBL" id="CP014243">
    <property type="protein sequence ID" value="AMD19679.1"/>
    <property type="molecule type" value="Genomic_DNA"/>
</dbReference>
<dbReference type="Gene3D" id="2.60.200.20">
    <property type="match status" value="1"/>
</dbReference>
<feature type="region of interest" description="Disordered" evidence="7">
    <location>
        <begin position="599"/>
        <end position="695"/>
    </location>
</feature>
<dbReference type="InterPro" id="IPR001766">
    <property type="entry name" value="Fork_head_dom"/>
</dbReference>
<feature type="compositionally biased region" description="Low complexity" evidence="7">
    <location>
        <begin position="599"/>
        <end position="614"/>
    </location>
</feature>
<dbReference type="STRING" id="45286.A0A120K1S1"/>
<keyword evidence="3 6" id="KW-0238">DNA-binding</keyword>
<accession>A0A120K1S1</accession>
<dbReference type="InterPro" id="IPR030456">
    <property type="entry name" value="TF_fork_head_CS_2"/>
</dbReference>
<dbReference type="RefSeq" id="XP_017986675.1">
    <property type="nucleotide sequence ID" value="XM_018131437.1"/>
</dbReference>
<dbReference type="Gene3D" id="1.10.10.10">
    <property type="entry name" value="Winged helix-like DNA-binding domain superfamily/Winged helix DNA-binding domain"/>
    <property type="match status" value="1"/>
</dbReference>
<dbReference type="PROSITE" id="PS50006">
    <property type="entry name" value="FHA_DOMAIN"/>
    <property type="match status" value="1"/>
</dbReference>
<dbReference type="PROSITE" id="PS00657">
    <property type="entry name" value="FORK_HEAD_1"/>
    <property type="match status" value="1"/>
</dbReference>
<dbReference type="InterPro" id="IPR008984">
    <property type="entry name" value="SMAD_FHA_dom_sf"/>
</dbReference>
<evidence type="ECO:0000256" key="5">
    <source>
        <dbReference type="ARBA" id="ARBA00023242"/>
    </source>
</evidence>
<dbReference type="InterPro" id="IPR018122">
    <property type="entry name" value="TF_fork_head_CS_1"/>
</dbReference>
<name>A0A120K1S1_9SACH</name>
<proteinExistence type="predicted"/>
<feature type="domain" description="FHA" evidence="8">
    <location>
        <begin position="65"/>
        <end position="121"/>
    </location>
</feature>
<feature type="compositionally biased region" description="Polar residues" evidence="7">
    <location>
        <begin position="421"/>
        <end position="467"/>
    </location>
</feature>
<dbReference type="GeneID" id="28722893"/>
<dbReference type="SMART" id="SM00339">
    <property type="entry name" value="FH"/>
    <property type="match status" value="1"/>
</dbReference>
<dbReference type="CDD" id="cd22701">
    <property type="entry name" value="FHA_FKH1-like"/>
    <property type="match status" value="1"/>
</dbReference>